<dbReference type="RefSeq" id="WP_105184625.1">
    <property type="nucleotide sequence ID" value="NZ_BAAAGO010000024.1"/>
</dbReference>
<dbReference type="PANTHER" id="PTHR19353:SF19">
    <property type="entry name" value="DELTA(5) FATTY ACID DESATURASE C-RELATED"/>
    <property type="match status" value="1"/>
</dbReference>
<reference evidence="4 5" key="1">
    <citation type="submission" date="2018-02" db="EMBL/GenBank/DDBJ databases">
        <authorList>
            <person name="Cohen D.B."/>
            <person name="Kent A.D."/>
        </authorList>
    </citation>
    <scope>NUCLEOTIDE SEQUENCE [LARGE SCALE GENOMIC DNA]</scope>
    <source>
        <strain evidence="4">1</strain>
    </source>
</reference>
<dbReference type="InterPro" id="IPR005804">
    <property type="entry name" value="FA_desaturase_dom"/>
</dbReference>
<proteinExistence type="predicted"/>
<evidence type="ECO:0000256" key="1">
    <source>
        <dbReference type="SAM" id="MobiDB-lite"/>
    </source>
</evidence>
<name>A0A2N9JC84_9ACTN</name>
<feature type="transmembrane region" description="Helical" evidence="2">
    <location>
        <begin position="209"/>
        <end position="227"/>
    </location>
</feature>
<dbReference type="OrthoDB" id="104711at2"/>
<keyword evidence="2" id="KW-1133">Transmembrane helix</keyword>
<dbReference type="EMBL" id="LT985188">
    <property type="protein sequence ID" value="SPD85373.1"/>
    <property type="molecule type" value="Genomic_DNA"/>
</dbReference>
<keyword evidence="5" id="KW-1185">Reference proteome</keyword>
<gene>
    <name evidence="4" type="ORF">MPLG2_0337</name>
</gene>
<evidence type="ECO:0000313" key="5">
    <source>
        <dbReference type="Proteomes" id="UP000238164"/>
    </source>
</evidence>
<dbReference type="GO" id="GO:0016717">
    <property type="term" value="F:oxidoreductase activity, acting on paired donors, with oxidation of a pair of donors resulting in the reduction of molecular oxygen to two molecules of water"/>
    <property type="evidence" value="ECO:0007669"/>
    <property type="project" value="TreeGrafter"/>
</dbReference>
<evidence type="ECO:0000256" key="2">
    <source>
        <dbReference type="SAM" id="Phobius"/>
    </source>
</evidence>
<feature type="transmembrane region" description="Helical" evidence="2">
    <location>
        <begin position="46"/>
        <end position="67"/>
    </location>
</feature>
<evidence type="ECO:0000259" key="3">
    <source>
        <dbReference type="Pfam" id="PF00487"/>
    </source>
</evidence>
<evidence type="ECO:0000313" key="4">
    <source>
        <dbReference type="EMBL" id="SPD85373.1"/>
    </source>
</evidence>
<dbReference type="CDD" id="cd03506">
    <property type="entry name" value="Delta6-FADS-like"/>
    <property type="match status" value="1"/>
</dbReference>
<dbReference type="PIRSF" id="PIRSF015921">
    <property type="entry name" value="FA_sphinglp_des"/>
    <property type="match status" value="1"/>
</dbReference>
<dbReference type="PANTHER" id="PTHR19353">
    <property type="entry name" value="FATTY ACID DESATURASE 2"/>
    <property type="match status" value="1"/>
</dbReference>
<sequence length="366" mass="40915">MTVIDADTPPTTSRPRARDEITRRTRSFTELAAAVREQGLNARTRWFYYSVFGVLLLALGGAFTGLVLLKDSWFTLLIAAALGVIFTQFAFLGHEASHRQVLNSGPANDRLGRVLASFFVGMSYTWWMTKHTRHHGNPNKVGKDPDLKSDFASFTTDDAAQSRGLRRWLTRRQGWLFFPLLTLLGFDLHSQSVRTLLGRGRVEGRATELALLGTRFVLYLGLVFWLLPLGMAFAFVGVQVLVFGLYMGITFSPNHIGMRIVPANSRLDFLDKQVLTSRNVSGGWFVTVLMGGLNYQIEHHLFPSMPRPHLFNARRLVLAHCREHGVPYTENRLGEALAIVVRHMNDVGLAAARRFTCPTAGAMGRG</sequence>
<keyword evidence="2" id="KW-0472">Membrane</keyword>
<accession>A0A2N9JC84</accession>
<organism evidence="4 5">
    <name type="scientific">Micropruina glycogenica</name>
    <dbReference type="NCBI Taxonomy" id="75385"/>
    <lineage>
        <taxon>Bacteria</taxon>
        <taxon>Bacillati</taxon>
        <taxon>Actinomycetota</taxon>
        <taxon>Actinomycetes</taxon>
        <taxon>Propionibacteriales</taxon>
        <taxon>Nocardioidaceae</taxon>
        <taxon>Micropruina</taxon>
    </lineage>
</organism>
<dbReference type="Pfam" id="PF00487">
    <property type="entry name" value="FA_desaturase"/>
    <property type="match status" value="1"/>
</dbReference>
<dbReference type="KEGG" id="mgg:MPLG2_0337"/>
<keyword evidence="2" id="KW-0812">Transmembrane</keyword>
<dbReference type="GO" id="GO:0008610">
    <property type="term" value="P:lipid biosynthetic process"/>
    <property type="evidence" value="ECO:0007669"/>
    <property type="project" value="UniProtKB-ARBA"/>
</dbReference>
<dbReference type="AlphaFoldDB" id="A0A2N9JC84"/>
<dbReference type="Proteomes" id="UP000238164">
    <property type="component" value="Chromosome 1"/>
</dbReference>
<protein>
    <submittedName>
        <fullName evidence="4">Delta fatty acid desaturase</fullName>
    </submittedName>
</protein>
<feature type="region of interest" description="Disordered" evidence="1">
    <location>
        <begin position="1"/>
        <end position="20"/>
    </location>
</feature>
<feature type="domain" description="Fatty acid desaturase" evidence="3">
    <location>
        <begin position="72"/>
        <end position="330"/>
    </location>
</feature>
<dbReference type="GO" id="GO:0016020">
    <property type="term" value="C:membrane"/>
    <property type="evidence" value="ECO:0007669"/>
    <property type="project" value="TreeGrafter"/>
</dbReference>
<dbReference type="InterPro" id="IPR012171">
    <property type="entry name" value="Fatty_acid_desaturase"/>
</dbReference>
<feature type="transmembrane region" description="Helical" evidence="2">
    <location>
        <begin position="73"/>
        <end position="91"/>
    </location>
</feature>